<evidence type="ECO:0000313" key="5">
    <source>
        <dbReference type="EMBL" id="RDL44628.1"/>
    </source>
</evidence>
<gene>
    <name evidence="5" type="ORF">DN730_09590</name>
</gene>
<comment type="caution">
    <text evidence="5">The sequence shown here is derived from an EMBL/GenBank/DDBJ whole genome shotgun (WGS) entry which is preliminary data.</text>
</comment>
<evidence type="ECO:0000313" key="6">
    <source>
        <dbReference type="Proteomes" id="UP000254326"/>
    </source>
</evidence>
<dbReference type="OrthoDB" id="9800334at2"/>
<dbReference type="SUPFAM" id="SSF46955">
    <property type="entry name" value="Putative DNA-binding domain"/>
    <property type="match status" value="1"/>
</dbReference>
<dbReference type="EMBL" id="QKRA01000003">
    <property type="protein sequence ID" value="RDL44628.1"/>
    <property type="molecule type" value="Genomic_DNA"/>
</dbReference>
<dbReference type="InterPro" id="IPR000551">
    <property type="entry name" value="MerR-type_HTH_dom"/>
</dbReference>
<organism evidence="5 6">
    <name type="scientific">Marinomonas piezotolerans</name>
    <dbReference type="NCBI Taxonomy" id="2213058"/>
    <lineage>
        <taxon>Bacteria</taxon>
        <taxon>Pseudomonadati</taxon>
        <taxon>Pseudomonadota</taxon>
        <taxon>Gammaproteobacteria</taxon>
        <taxon>Oceanospirillales</taxon>
        <taxon>Oceanospirillaceae</taxon>
        <taxon>Marinomonas</taxon>
    </lineage>
</organism>
<dbReference type="Pfam" id="PF13411">
    <property type="entry name" value="MerR_1"/>
    <property type="match status" value="1"/>
</dbReference>
<keyword evidence="1" id="KW-0805">Transcription regulation</keyword>
<proteinExistence type="predicted"/>
<dbReference type="AlphaFoldDB" id="A0A370UA46"/>
<dbReference type="InterPro" id="IPR047057">
    <property type="entry name" value="MerR_fam"/>
</dbReference>
<evidence type="ECO:0000256" key="1">
    <source>
        <dbReference type="ARBA" id="ARBA00023015"/>
    </source>
</evidence>
<dbReference type="GO" id="GO:0003677">
    <property type="term" value="F:DNA binding"/>
    <property type="evidence" value="ECO:0007669"/>
    <property type="project" value="UniProtKB-KW"/>
</dbReference>
<evidence type="ECO:0000259" key="4">
    <source>
        <dbReference type="PROSITE" id="PS50937"/>
    </source>
</evidence>
<evidence type="ECO:0000256" key="2">
    <source>
        <dbReference type="ARBA" id="ARBA00023125"/>
    </source>
</evidence>
<keyword evidence="3" id="KW-0804">Transcription</keyword>
<dbReference type="RefSeq" id="WP_115467891.1">
    <property type="nucleotide sequence ID" value="NZ_QKRA01000003.1"/>
</dbReference>
<keyword evidence="2" id="KW-0238">DNA-binding</keyword>
<protein>
    <recommendedName>
        <fullName evidence="4">HTH merR-type domain-containing protein</fullName>
    </recommendedName>
</protein>
<dbReference type="PROSITE" id="PS50937">
    <property type="entry name" value="HTH_MERR_2"/>
    <property type="match status" value="1"/>
</dbReference>
<dbReference type="SMART" id="SM00422">
    <property type="entry name" value="HTH_MERR"/>
    <property type="match status" value="1"/>
</dbReference>
<accession>A0A370UA46</accession>
<reference evidence="5 6" key="1">
    <citation type="submission" date="2018-06" db="EMBL/GenBank/DDBJ databases">
        <title>Marinomonas sp. YLB-05 draft genome sequence.</title>
        <authorList>
            <person name="Yu L."/>
            <person name="Tang X."/>
        </authorList>
    </citation>
    <scope>NUCLEOTIDE SEQUENCE [LARGE SCALE GENOMIC DNA]</scope>
    <source>
        <strain evidence="5 6">YLB-05</strain>
    </source>
</reference>
<evidence type="ECO:0000256" key="3">
    <source>
        <dbReference type="ARBA" id="ARBA00023163"/>
    </source>
</evidence>
<name>A0A370UA46_9GAMM</name>
<dbReference type="PANTHER" id="PTHR30204">
    <property type="entry name" value="REDOX-CYCLING DRUG-SENSING TRANSCRIPTIONAL ACTIVATOR SOXR"/>
    <property type="match status" value="1"/>
</dbReference>
<dbReference type="CDD" id="cd01104">
    <property type="entry name" value="HTH_MlrA-CarA"/>
    <property type="match status" value="1"/>
</dbReference>
<keyword evidence="6" id="KW-1185">Reference proteome</keyword>
<dbReference type="PANTHER" id="PTHR30204:SF67">
    <property type="entry name" value="HTH-TYPE TRANSCRIPTIONAL REGULATOR MLRA-RELATED"/>
    <property type="match status" value="1"/>
</dbReference>
<dbReference type="Gene3D" id="1.10.1660.10">
    <property type="match status" value="1"/>
</dbReference>
<dbReference type="Proteomes" id="UP000254326">
    <property type="component" value="Unassembled WGS sequence"/>
</dbReference>
<feature type="domain" description="HTH merR-type" evidence="4">
    <location>
        <begin position="12"/>
        <end position="81"/>
    </location>
</feature>
<dbReference type="InterPro" id="IPR009061">
    <property type="entry name" value="DNA-bd_dom_put_sf"/>
</dbReference>
<sequence>MINSASETLSERFPIRELSLRTGVNSVTLRAWERRYGLLKPLRTEKGHRLYTKSDVLRVEKILYWINQGVSVSKVRALLDQQLESVDSESVENTWREWQSECITAIRKLSQTKWEKLLQETIKQYPFGVMVQNGLLPVLAALKDDVAEKCYFQSSLAELITVLKLAPRHVAKVSGEVRLLVSCDGSPLMAKLIAWELTERQEHFVLVEGVSSRQELSLLEQRLGASQTIIVAERYTENEAKQWLLSDQDLSDKRIWIGSGLWLRGRDLANQNPLNVYSSVADYLQSIA</sequence>
<dbReference type="GO" id="GO:0003700">
    <property type="term" value="F:DNA-binding transcription factor activity"/>
    <property type="evidence" value="ECO:0007669"/>
    <property type="project" value="InterPro"/>
</dbReference>